<dbReference type="Pfam" id="PF05378">
    <property type="entry name" value="Hydant_A_N"/>
    <property type="match status" value="1"/>
</dbReference>
<evidence type="ECO:0000259" key="2">
    <source>
        <dbReference type="Pfam" id="PF05378"/>
    </source>
</evidence>
<dbReference type="RefSeq" id="WP_141336016.1">
    <property type="nucleotide sequence ID" value="NZ_WNZX01000002.1"/>
</dbReference>
<accession>A0A7X2Z7R1</accession>
<dbReference type="Proteomes" id="UP000450917">
    <property type="component" value="Unassembled WGS sequence"/>
</dbReference>
<evidence type="ECO:0000259" key="3">
    <source>
        <dbReference type="Pfam" id="PF19278"/>
    </source>
</evidence>
<keyword evidence="5" id="KW-1185">Reference proteome</keyword>
<gene>
    <name evidence="4" type="ORF">GNP93_04030</name>
</gene>
<dbReference type="GO" id="GO:0005829">
    <property type="term" value="C:cytosol"/>
    <property type="evidence" value="ECO:0007669"/>
    <property type="project" value="TreeGrafter"/>
</dbReference>
<evidence type="ECO:0000259" key="1">
    <source>
        <dbReference type="Pfam" id="PF01968"/>
    </source>
</evidence>
<sequence length="681" mass="73574">MSQFTVDIDTGGTFTDGFFTQGGKYETVKVDTTPHDLTVCFNQCIAEGARRFGFENVGDFLLQTKTIRLSTTVGTNSLIQRTGPKLGLIVTEGFDRSLYQEKNPVLNFLVEPELVVGIRGKVAEDGSISVEVDEDEVRSATKKLLDAGARAFVVSLKNAHLNTDNERKVRDIIQTDFPTHYLGAKSVLLAGEISLRADDGIRTNAAIVNAYLHRDMVKYLYKADEGIRQQGLTNPLLIAHSNGGVARVAKTKAIDTYNSGPAAGLMGTQYVGQQYGIDNILTLDVGGTSTDVGLIYNGKMTFDTASSIAKVPVHTPLIHVLSVGGGGGSIAKVTKEGKVQVGPESAGAVPGPACFNLGGSKPTVTDAAVILGLIDPEFFLGGKKKLHAQKAHDAIQRAIAAPLHISVREAAGLIIDELTTIGSEALKSLAAERGYTPENFVLFSFGGGGGLFCADMAQKCGIKRIYTFPFSSVFSAFGLSTADINHVYETRSRFQIRANEDSADPALHSELSEKLGIMKNWAYRDMRGEGFSQEEVCFDIEVEVTTADGKKRGIYPLPFSTVETQANAKEINEYLQGLCRTWKASELIVEFIRLRAQAPVSHYRLPEAAMSDSNPLPAQKGFRSIGMGTDQFEARIYDLSLLKPGNEIAGPAIIESNDTTIFIPPNAGYRMDQHLNGILEV</sequence>
<comment type="caution">
    <text evidence="4">The sequence shown here is derived from an EMBL/GenBank/DDBJ whole genome shotgun (WGS) entry which is preliminary data.</text>
</comment>
<protein>
    <recommendedName>
        <fullName evidence="6">Hydantoinase/oxoprolinase family protein</fullName>
    </recommendedName>
</protein>
<proteinExistence type="predicted"/>
<dbReference type="PANTHER" id="PTHR11365">
    <property type="entry name" value="5-OXOPROLINASE RELATED"/>
    <property type="match status" value="1"/>
</dbReference>
<reference evidence="4 5" key="1">
    <citation type="submission" date="2019-11" db="EMBL/GenBank/DDBJ databases">
        <title>Draft genome sequences of five Paenibacillus species of dairy origin.</title>
        <authorList>
            <person name="Olajide A.M."/>
            <person name="Chen S."/>
            <person name="Lapointe G."/>
        </authorList>
    </citation>
    <scope>NUCLEOTIDE SEQUENCE [LARGE SCALE GENOMIC DNA]</scope>
    <source>
        <strain evidence="4 5">2CS3</strain>
    </source>
</reference>
<dbReference type="InterPro" id="IPR045079">
    <property type="entry name" value="Oxoprolinase-like"/>
</dbReference>
<dbReference type="AlphaFoldDB" id="A0A7X2Z7R1"/>
<dbReference type="Pfam" id="PF01968">
    <property type="entry name" value="Hydantoinase_A"/>
    <property type="match status" value="1"/>
</dbReference>
<dbReference type="InterPro" id="IPR008040">
    <property type="entry name" value="Hydant_A_N"/>
</dbReference>
<feature type="domain" description="Hydantoinase A/oxoprolinase" evidence="1">
    <location>
        <begin position="202"/>
        <end position="486"/>
    </location>
</feature>
<dbReference type="GO" id="GO:0017168">
    <property type="term" value="F:5-oxoprolinase (ATP-hydrolyzing) activity"/>
    <property type="evidence" value="ECO:0007669"/>
    <property type="project" value="TreeGrafter"/>
</dbReference>
<feature type="domain" description="Hydantoinase/oxoprolinase N-terminal" evidence="2">
    <location>
        <begin position="6"/>
        <end position="175"/>
    </location>
</feature>
<organism evidence="4 5">
    <name type="scientific">Paenibacillus validus</name>
    <dbReference type="NCBI Taxonomy" id="44253"/>
    <lineage>
        <taxon>Bacteria</taxon>
        <taxon>Bacillati</taxon>
        <taxon>Bacillota</taxon>
        <taxon>Bacilli</taxon>
        <taxon>Bacillales</taxon>
        <taxon>Paenibacillaceae</taxon>
        <taxon>Paenibacillus</taxon>
    </lineage>
</organism>
<dbReference type="InterPro" id="IPR002821">
    <property type="entry name" value="Hydantoinase_A"/>
</dbReference>
<dbReference type="EMBL" id="WNZX01000002">
    <property type="protein sequence ID" value="MUG69844.1"/>
    <property type="molecule type" value="Genomic_DNA"/>
</dbReference>
<dbReference type="InterPro" id="IPR049517">
    <property type="entry name" value="ACX-like_C"/>
</dbReference>
<evidence type="ECO:0000313" key="4">
    <source>
        <dbReference type="EMBL" id="MUG69844.1"/>
    </source>
</evidence>
<name>A0A7X2Z7R1_9BACL</name>
<dbReference type="Pfam" id="PF19278">
    <property type="entry name" value="Hydant_A_C"/>
    <property type="match status" value="1"/>
</dbReference>
<dbReference type="PANTHER" id="PTHR11365:SF23">
    <property type="entry name" value="HYPOTHETICAL 5-OXOPROLINASE (EUROFUNG)-RELATED"/>
    <property type="match status" value="1"/>
</dbReference>
<evidence type="ECO:0000313" key="5">
    <source>
        <dbReference type="Proteomes" id="UP000450917"/>
    </source>
</evidence>
<dbReference type="GO" id="GO:0006749">
    <property type="term" value="P:glutathione metabolic process"/>
    <property type="evidence" value="ECO:0007669"/>
    <property type="project" value="TreeGrafter"/>
</dbReference>
<feature type="domain" description="Acetophenone carboxylase-like C-terminal" evidence="3">
    <location>
        <begin position="592"/>
        <end position="674"/>
    </location>
</feature>
<evidence type="ECO:0008006" key="6">
    <source>
        <dbReference type="Google" id="ProtNLM"/>
    </source>
</evidence>